<dbReference type="RefSeq" id="XP_009850987.1">
    <property type="nucleotide sequence ID" value="XM_009852685.1"/>
</dbReference>
<reference evidence="2" key="1">
    <citation type="journal article" date="2011" name="Genetics">
        <title>Massive changes in genome architecture accompany the transition to self-fertility in the filamentous fungus Neurospora tetrasperma.</title>
        <authorList>
            <person name="Ellison C.E."/>
            <person name="Stajich J.E."/>
            <person name="Jacobson D.J."/>
            <person name="Natvig D.O."/>
            <person name="Lapidus A."/>
            <person name="Foster B."/>
            <person name="Aerts A."/>
            <person name="Riley R."/>
            <person name="Lindquist E.A."/>
            <person name="Grigoriev I.V."/>
            <person name="Taylor J.W."/>
        </authorList>
    </citation>
    <scope>NUCLEOTIDE SEQUENCE [LARGE SCALE GENOMIC DNA]</scope>
    <source>
        <strain evidence="2">FGSC 2508 / P0657</strain>
    </source>
</reference>
<dbReference type="GeneID" id="20823175"/>
<proteinExistence type="predicted"/>
<dbReference type="VEuPathDB" id="FungiDB:NEUTE1DRAFT_116987"/>
<organism evidence="1 2">
    <name type="scientific">Neurospora tetrasperma (strain FGSC 2508 / ATCC MYA-4615 / P0657)</name>
    <dbReference type="NCBI Taxonomy" id="510951"/>
    <lineage>
        <taxon>Eukaryota</taxon>
        <taxon>Fungi</taxon>
        <taxon>Dikarya</taxon>
        <taxon>Ascomycota</taxon>
        <taxon>Pezizomycotina</taxon>
        <taxon>Sordariomycetes</taxon>
        <taxon>Sordariomycetidae</taxon>
        <taxon>Sordariales</taxon>
        <taxon>Sordariaceae</taxon>
        <taxon>Neurospora</taxon>
    </lineage>
</organism>
<dbReference type="Proteomes" id="UP000008065">
    <property type="component" value="Unassembled WGS sequence"/>
</dbReference>
<gene>
    <name evidence="1" type="ORF">NEUTE1DRAFT_116987</name>
</gene>
<dbReference type="KEGG" id="nte:NEUTE1DRAFT116987"/>
<evidence type="ECO:0000313" key="2">
    <source>
        <dbReference type="Proteomes" id="UP000008065"/>
    </source>
</evidence>
<dbReference type="AlphaFoldDB" id="F8MMN4"/>
<protein>
    <submittedName>
        <fullName evidence="1">Uncharacterized protein</fullName>
    </submittedName>
</protein>
<dbReference type="HOGENOM" id="CLU_3087810_0_0_1"/>
<dbReference type="EMBL" id="GL891304">
    <property type="protein sequence ID" value="EGO57908.1"/>
    <property type="molecule type" value="Genomic_DNA"/>
</dbReference>
<keyword evidence="2" id="KW-1185">Reference proteome</keyword>
<evidence type="ECO:0000313" key="1">
    <source>
        <dbReference type="EMBL" id="EGO57908.1"/>
    </source>
</evidence>
<sequence length="52" mass="5775">MDVGWVALRLADCSLVVWMPQDITKELKINQCGDGARDEKGCGTVLVMFYTP</sequence>
<accession>F8MMN4</accession>
<name>F8MMN4_NEUT8</name>